<sequence length="238" mass="25097">MSTVDATSTVAEILSTTTVSIDATSTQTFSADVSSTEATFQATSEATTETSADITALTTVTAETTADTTTWVTLTTEATTDSTTWFTETSTVGATTTSEAPPSITTFSLRAADSTYTSVNGQWVLLSPSNSISVGPAPNLGSESRIGYFSIEPVTNYLKIDDFYVAAANSAYLPLFLSRADPQLRYIVCTPPAALGEKLWCAAISSDGDRWSVNVGTSLHIVPATVIPFYSFLNLIVS</sequence>
<reference evidence="1" key="1">
    <citation type="submission" date="2021-05" db="EMBL/GenBank/DDBJ databases">
        <authorList>
            <person name="Khan N."/>
        </authorList>
    </citation>
    <scope>NUCLEOTIDE SEQUENCE</scope>
</reference>
<gene>
    <name evidence="1" type="ORF">FEQUK3_LOCUS4443</name>
</gene>
<dbReference type="EMBL" id="CAJSTJ010000126">
    <property type="protein sequence ID" value="CAG7558726.1"/>
    <property type="molecule type" value="Genomic_DNA"/>
</dbReference>
<comment type="caution">
    <text evidence="1">The sequence shown here is derived from an EMBL/GenBank/DDBJ whole genome shotgun (WGS) entry which is preliminary data.</text>
</comment>
<organism evidence="1 2">
    <name type="scientific">Fusarium equiseti</name>
    <name type="common">Fusarium scirpi</name>
    <dbReference type="NCBI Taxonomy" id="61235"/>
    <lineage>
        <taxon>Eukaryota</taxon>
        <taxon>Fungi</taxon>
        <taxon>Dikarya</taxon>
        <taxon>Ascomycota</taxon>
        <taxon>Pezizomycotina</taxon>
        <taxon>Sordariomycetes</taxon>
        <taxon>Hypocreomycetidae</taxon>
        <taxon>Hypocreales</taxon>
        <taxon>Nectriaceae</taxon>
        <taxon>Fusarium</taxon>
        <taxon>Fusarium incarnatum-equiseti species complex</taxon>
    </lineage>
</organism>
<name>A0A8J2N9T0_FUSEQ</name>
<evidence type="ECO:0000313" key="1">
    <source>
        <dbReference type="EMBL" id="CAG7558726.1"/>
    </source>
</evidence>
<evidence type="ECO:0000313" key="2">
    <source>
        <dbReference type="Proteomes" id="UP000693738"/>
    </source>
</evidence>
<proteinExistence type="predicted"/>
<dbReference type="AlphaFoldDB" id="A0A8J2N9T0"/>
<protein>
    <submittedName>
        <fullName evidence="1">Uncharacterized protein</fullName>
    </submittedName>
</protein>
<accession>A0A8J2N9T0</accession>
<dbReference type="Proteomes" id="UP000693738">
    <property type="component" value="Unassembled WGS sequence"/>
</dbReference>